<dbReference type="Ensembl" id="ENSCWAT00000008655.1">
    <property type="protein sequence ID" value="ENSCWAP00000007947.1"/>
    <property type="gene ID" value="ENSCWAG00000006190.1"/>
</dbReference>
<evidence type="ECO:0000313" key="3">
    <source>
        <dbReference type="Proteomes" id="UP000694540"/>
    </source>
</evidence>
<dbReference type="AlphaFoldDB" id="A0A8C3W486"/>
<evidence type="ECO:0000313" key="2">
    <source>
        <dbReference type="Ensembl" id="ENSCWAP00000007947.1"/>
    </source>
</evidence>
<feature type="domain" description="Reverse transcriptase" evidence="1">
    <location>
        <begin position="1"/>
        <end position="52"/>
    </location>
</feature>
<organism evidence="2 3">
    <name type="scientific">Catagonus wagneri</name>
    <name type="common">Chacoan peccary</name>
    <dbReference type="NCBI Taxonomy" id="51154"/>
    <lineage>
        <taxon>Eukaryota</taxon>
        <taxon>Metazoa</taxon>
        <taxon>Chordata</taxon>
        <taxon>Craniata</taxon>
        <taxon>Vertebrata</taxon>
        <taxon>Euteleostomi</taxon>
        <taxon>Mammalia</taxon>
        <taxon>Eutheria</taxon>
        <taxon>Laurasiatheria</taxon>
        <taxon>Artiodactyla</taxon>
        <taxon>Suina</taxon>
        <taxon>Tayassuidae</taxon>
        <taxon>Catagonus</taxon>
    </lineage>
</organism>
<dbReference type="Proteomes" id="UP000694540">
    <property type="component" value="Unplaced"/>
</dbReference>
<dbReference type="PROSITE" id="PS50878">
    <property type="entry name" value="RT_POL"/>
    <property type="match status" value="1"/>
</dbReference>
<dbReference type="InterPro" id="IPR000477">
    <property type="entry name" value="RT_dom"/>
</dbReference>
<protein>
    <recommendedName>
        <fullName evidence="1">Reverse transcriptase domain-containing protein</fullName>
    </recommendedName>
</protein>
<proteinExistence type="predicted"/>
<sequence length="52" mass="5954">MSLYADDMILYIENPKDSTPKLLELINKFSKVAGCKVNLQKSIAFLLLTMKY</sequence>
<reference evidence="2" key="2">
    <citation type="submission" date="2025-09" db="UniProtKB">
        <authorList>
            <consortium name="Ensembl"/>
        </authorList>
    </citation>
    <scope>IDENTIFICATION</scope>
</reference>
<keyword evidence="3" id="KW-1185">Reference proteome</keyword>
<reference evidence="2" key="1">
    <citation type="submission" date="2025-08" db="UniProtKB">
        <authorList>
            <consortium name="Ensembl"/>
        </authorList>
    </citation>
    <scope>IDENTIFICATION</scope>
</reference>
<evidence type="ECO:0000259" key="1">
    <source>
        <dbReference type="PROSITE" id="PS50878"/>
    </source>
</evidence>
<accession>A0A8C3W486</accession>
<dbReference type="GeneTree" id="ENSGT01140000282721"/>
<name>A0A8C3W486_9CETA</name>